<evidence type="ECO:0000313" key="12">
    <source>
        <dbReference type="EMBL" id="AQY16657.1"/>
    </source>
</evidence>
<evidence type="ECO:0000256" key="3">
    <source>
        <dbReference type="ARBA" id="ARBA00022692"/>
    </source>
</evidence>
<sequence>MAESESTIPLYVLPVVGRGAAEVVPGNKSTGAVRVRQWTPGGAKSEQAGQYYSALCRALCSAEAKQTILNHLSLWKELGAEFAPKAAGAASAESEYAIVVEDDNTVQPLLLQSAAALVGGMRAQQVHVLQLREPLHAGVRAQTPLSGNPSAYVYPARLHASLAAYIIHKPSAGRLHAEFLRSRVTAGLPLELPRVERAQGLTRMVLAGSSEYVTHEFRLRNELRGREYGASLRARAGAWLARNYPQAYAAATTPVFSLFGRVDVNVFGVLSVLFVLVLVVFDVQSRLAWLLVGVLASGLLQ</sequence>
<evidence type="ECO:0000256" key="2">
    <source>
        <dbReference type="ARBA" id="ARBA00022581"/>
    </source>
</evidence>
<dbReference type="GO" id="GO:0019062">
    <property type="term" value="P:virion attachment to host cell"/>
    <property type="evidence" value="ECO:0007669"/>
    <property type="project" value="UniProtKB-KW"/>
</dbReference>
<keyword evidence="7" id="KW-0426">Late protein</keyword>
<evidence type="ECO:0000256" key="7">
    <source>
        <dbReference type="ARBA" id="ARBA00022921"/>
    </source>
</evidence>
<dbReference type="Pfam" id="PF03213">
    <property type="entry name" value="Pox_P35"/>
    <property type="match status" value="1"/>
</dbReference>
<dbReference type="EMBL" id="MH320551">
    <property type="protein sequence ID" value="AYO88229.1"/>
    <property type="molecule type" value="Genomic_DNA"/>
</dbReference>
<evidence type="ECO:0000313" key="15">
    <source>
        <dbReference type="EMBL" id="AYO88059.1"/>
    </source>
</evidence>
<evidence type="ECO:0000256" key="9">
    <source>
        <dbReference type="ARBA" id="ARBA00023136"/>
    </source>
</evidence>
<dbReference type="EMBL" id="MH320550">
    <property type="protein sequence ID" value="AYO88059.1"/>
    <property type="molecule type" value="Genomic_DNA"/>
</dbReference>
<dbReference type="Proteomes" id="UP000315637">
    <property type="component" value="Segment"/>
</dbReference>
<keyword evidence="3 11" id="KW-0812">Transmembrane</keyword>
<evidence type="ECO:0000313" key="14">
    <source>
        <dbReference type="EMBL" id="AYO87889.1"/>
    </source>
</evidence>
<protein>
    <submittedName>
        <fullName evidence="12">MC084</fullName>
    </submittedName>
</protein>
<dbReference type="InterPro" id="IPR004900">
    <property type="entry name" value="Poxvirus_P35"/>
</dbReference>
<evidence type="ECO:0000256" key="8">
    <source>
        <dbReference type="ARBA" id="ARBA00022989"/>
    </source>
</evidence>
<evidence type="ECO:0000256" key="5">
    <source>
        <dbReference type="ARBA" id="ARBA00022844"/>
    </source>
</evidence>
<keyword evidence="6" id="KW-0261">Viral envelope protein</keyword>
<keyword evidence="2" id="KW-0945">Host-virus interaction</keyword>
<dbReference type="EMBL" id="MH320556">
    <property type="protein sequence ID" value="AYO89107.1"/>
    <property type="molecule type" value="Genomic_DNA"/>
</dbReference>
<feature type="transmembrane region" description="Helical" evidence="11">
    <location>
        <begin position="264"/>
        <end position="281"/>
    </location>
</feature>
<keyword evidence="10" id="KW-1160">Virus entry into host cell</keyword>
<dbReference type="Proteomes" id="UP000317568">
    <property type="component" value="Genome"/>
</dbReference>
<evidence type="ECO:0000313" key="13">
    <source>
        <dbReference type="EMBL" id="AYO87719.1"/>
    </source>
</evidence>
<name>A0A1S7DMB5_MCV2</name>
<reference evidence="13" key="3">
    <citation type="submission" date="2018-05" db="EMBL/GenBank/DDBJ databases">
        <authorList>
            <person name="Zorec T.M."/>
            <person name="Hosnjak L."/>
            <person name="Kutnjak D."/>
            <person name="Kusar B."/>
            <person name="Trcko K."/>
            <person name="Kocjan B.J."/>
            <person name="Li Y."/>
            <person name="Krizmaric M."/>
            <person name="Miljkovic J."/>
            <person name="Ravnikar M."/>
            <person name="Poljak M."/>
        </authorList>
    </citation>
    <scope>NUCLEOTIDE SEQUENCE</scope>
    <source>
        <strain evidence="13">MCV2_MB98</strain>
        <strain evidence="14">MCV2_MC313</strain>
        <strain evidence="15">MCV2_MC316</strain>
        <strain evidence="16">MCV2_MC332</strain>
        <strain evidence="17">MCV2_MC515</strain>
    </source>
</reference>
<dbReference type="Proteomes" id="UP000319755">
    <property type="component" value="Genome"/>
</dbReference>
<evidence type="ECO:0000256" key="6">
    <source>
        <dbReference type="ARBA" id="ARBA00022879"/>
    </source>
</evidence>
<dbReference type="GO" id="GO:0019031">
    <property type="term" value="C:viral envelope"/>
    <property type="evidence" value="ECO:0007669"/>
    <property type="project" value="UniProtKB-KW"/>
</dbReference>
<dbReference type="Proteomes" id="UP000320664">
    <property type="component" value="Segment"/>
</dbReference>
<keyword evidence="5" id="KW-0946">Virion</keyword>
<dbReference type="EMBL" id="MH320548">
    <property type="protein sequence ID" value="AYO87719.1"/>
    <property type="molecule type" value="Genomic_DNA"/>
</dbReference>
<evidence type="ECO:0000256" key="1">
    <source>
        <dbReference type="ARBA" id="ARBA00004381"/>
    </source>
</evidence>
<keyword evidence="9 11" id="KW-0472">Membrane</keyword>
<dbReference type="Proteomes" id="UP000320816">
    <property type="component" value="Segment"/>
</dbReference>
<proteinExistence type="predicted"/>
<dbReference type="EMBL" id="MH320549">
    <property type="protein sequence ID" value="AYO87889.1"/>
    <property type="molecule type" value="Genomic_DNA"/>
</dbReference>
<evidence type="ECO:0000313" key="17">
    <source>
        <dbReference type="EMBL" id="AYO89107.1"/>
    </source>
</evidence>
<keyword evidence="4" id="KW-1161">Viral attachment to host cell</keyword>
<dbReference type="GO" id="GO:0055036">
    <property type="term" value="C:virion membrane"/>
    <property type="evidence" value="ECO:0007669"/>
    <property type="project" value="UniProtKB-SubCell"/>
</dbReference>
<comment type="subcellular location">
    <subcellularLocation>
        <location evidence="1">Virion membrane</location>
        <topology evidence="1">Single-pass membrane protein</topology>
    </subcellularLocation>
</comment>
<keyword evidence="8 11" id="KW-1133">Transmembrane helix</keyword>
<gene>
    <name evidence="12" type="primary">MC084L</name>
</gene>
<dbReference type="Proteomes" id="UP000317891">
    <property type="component" value="Segment"/>
</dbReference>
<evidence type="ECO:0000256" key="11">
    <source>
        <dbReference type="SAM" id="Phobius"/>
    </source>
</evidence>
<organism evidence="12">
    <name type="scientific">Molluscum contagiosum virus subtype 2</name>
    <name type="common">MOCV</name>
    <name type="synonym">MCVII</name>
    <dbReference type="NCBI Taxonomy" id="10281"/>
    <lineage>
        <taxon>Viruses</taxon>
        <taxon>Varidnaviria</taxon>
        <taxon>Bamfordvirae</taxon>
        <taxon>Nucleocytoviricota</taxon>
        <taxon>Pokkesviricetes</taxon>
        <taxon>Chitovirales</taxon>
        <taxon>Poxviridae</taxon>
        <taxon>Chordopoxvirinae</taxon>
        <taxon>Molluscipoxvirus</taxon>
        <taxon>Molluscipoxvirus molluscum</taxon>
        <taxon>Molluscum contagiosum virus</taxon>
    </lineage>
</organism>
<accession>A0A1S7DMB5</accession>
<evidence type="ECO:0000256" key="10">
    <source>
        <dbReference type="ARBA" id="ARBA00023296"/>
    </source>
</evidence>
<reference evidence="12" key="1">
    <citation type="journal article" date="2017" name="J. Gen. Virol.">
        <title>Recombination events and variability among full-length genomes of co-circulating molluscum contagiosum virus subtypes 1 and 2.</title>
        <authorList>
            <person name="Lopez-Bueno A."/>
            <person name="Parras-Molto M."/>
            <person name="Lopez-Barrantes O."/>
            <person name="Belda S."/>
            <person name="Alejo A."/>
        </authorList>
    </citation>
    <scope>NUCLEOTIDE SEQUENCE</scope>
    <source>
        <strain evidence="12">Madrid 2016_1</strain>
    </source>
</reference>
<dbReference type="EMBL" id="KY040274">
    <property type="protein sequence ID" value="AQY16657.1"/>
    <property type="molecule type" value="Genomic_DNA"/>
</dbReference>
<organismHost>
    <name type="scientific">Homo sapiens</name>
    <name type="common">Human</name>
    <dbReference type="NCBI Taxonomy" id="9606"/>
</organismHost>
<evidence type="ECO:0000313" key="16">
    <source>
        <dbReference type="EMBL" id="AYO88229.1"/>
    </source>
</evidence>
<evidence type="ECO:0000256" key="4">
    <source>
        <dbReference type="ARBA" id="ARBA00022804"/>
    </source>
</evidence>
<dbReference type="GO" id="GO:0046718">
    <property type="term" value="P:symbiont entry into host cell"/>
    <property type="evidence" value="ECO:0007669"/>
    <property type="project" value="UniProtKB-KW"/>
</dbReference>
<reference evidence="13" key="2">
    <citation type="journal article" date="2018" name="Viruses">
        <title>New Insights into the Evolutionary and Genomic Landscape of Molluscum Contagiosum Virus (MCV) based on Nine MCV1 and Six MCV2 Complete Genome Sequences.</title>
        <authorList>
            <person name="Zorec T."/>
            <person name="Kutnjak D."/>
            <person name="Hosnjak L."/>
            <person name="Kusar B."/>
            <person name="Trcko K."/>
            <person name="Kocjan B."/>
            <person name="Li Y."/>
            <person name="Krizmaric M."/>
            <person name="Miljkovic J."/>
            <person name="Ravnikar M."/>
            <person name="Poljak M."/>
        </authorList>
    </citation>
    <scope>NUCLEOTIDE SEQUENCE [LARGE SCALE GENOMIC DNA]</scope>
    <source>
        <strain evidence="13">MCV2_MB98</strain>
        <strain evidence="14">MCV2_MC313</strain>
        <strain evidence="15">MCV2_MC316</strain>
        <strain evidence="16">MCV2_MC332</strain>
        <strain evidence="17">MCV2_MC515</strain>
    </source>
</reference>